<accession>A0A7E6D9R7</accession>
<comment type="subcellular location">
    <subcellularLocation>
        <location evidence="1">Secreted</location>
    </subcellularLocation>
</comment>
<gene>
    <name evidence="12" type="primary">LCN9</name>
    <name evidence="9" type="ORF">HJG60_007555</name>
</gene>
<sequence length="181" mass="20917">MAPRWVLLLPLLSLVSAQELNLRTVVHRNYNMSKVSGVWYSISMASDDMTRIEENGDLRVFVEKIESLDDGRLKFSFHFMLLGDCVEAAVVCQKTDKNGKYTLDYKGNGTVLLWETDYRLYVTFYLRSVNNGTTTQVLALYGRFSELRPSFRARFEKICKRYGLGPQNIIDLTGQDQCKRY</sequence>
<dbReference type="GO" id="GO:0036094">
    <property type="term" value="F:small molecule binding"/>
    <property type="evidence" value="ECO:0007669"/>
    <property type="project" value="InterPro"/>
</dbReference>
<evidence type="ECO:0000313" key="11">
    <source>
        <dbReference type="Proteomes" id="UP000664940"/>
    </source>
</evidence>
<dbReference type="EMBL" id="JABVXQ010000002">
    <property type="protein sequence ID" value="KAF6125046.1"/>
    <property type="molecule type" value="Genomic_DNA"/>
</dbReference>
<dbReference type="GeneID" id="114511700"/>
<dbReference type="Proteomes" id="UP000664940">
    <property type="component" value="Unassembled WGS sequence"/>
</dbReference>
<feature type="signal peptide" evidence="7">
    <location>
        <begin position="1"/>
        <end position="17"/>
    </location>
</feature>
<evidence type="ECO:0000313" key="9">
    <source>
        <dbReference type="EMBL" id="KAF6125046.1"/>
    </source>
</evidence>
<evidence type="ECO:0000256" key="5">
    <source>
        <dbReference type="ARBA" id="ARBA00023157"/>
    </source>
</evidence>
<evidence type="ECO:0000313" key="12">
    <source>
        <dbReference type="RefSeq" id="XP_035876030.1"/>
    </source>
</evidence>
<evidence type="ECO:0000256" key="3">
    <source>
        <dbReference type="ARBA" id="ARBA00022525"/>
    </source>
</evidence>
<name>A0A7E6D9R7_9CHIR</name>
<dbReference type="Proteomes" id="UP000504628">
    <property type="component" value="Chromosome 3"/>
</dbReference>
<evidence type="ECO:0000256" key="2">
    <source>
        <dbReference type="ARBA" id="ARBA00006889"/>
    </source>
</evidence>
<dbReference type="InterPro" id="IPR002971">
    <property type="entry name" value="Maj_urinary"/>
</dbReference>
<evidence type="ECO:0000256" key="1">
    <source>
        <dbReference type="ARBA" id="ARBA00004613"/>
    </source>
</evidence>
<keyword evidence="5" id="KW-1015">Disulfide bond</keyword>
<dbReference type="RefSeq" id="XP_035876030.1">
    <property type="nucleotide sequence ID" value="XM_036020137.1"/>
</dbReference>
<evidence type="ECO:0000313" key="10">
    <source>
        <dbReference type="Proteomes" id="UP000504628"/>
    </source>
</evidence>
<proteinExistence type="inferred from homology"/>
<evidence type="ECO:0000259" key="8">
    <source>
        <dbReference type="Pfam" id="PF00061"/>
    </source>
</evidence>
<keyword evidence="4 7" id="KW-0732">Signal</keyword>
<dbReference type="KEGG" id="pdic:114511700"/>
<dbReference type="GO" id="GO:0005615">
    <property type="term" value="C:extracellular space"/>
    <property type="evidence" value="ECO:0007669"/>
    <property type="project" value="TreeGrafter"/>
</dbReference>
<dbReference type="PANTHER" id="PTHR11430">
    <property type="entry name" value="LIPOCALIN"/>
    <property type="match status" value="1"/>
</dbReference>
<feature type="domain" description="Lipocalin/cytosolic fatty-acid binding" evidence="8">
    <location>
        <begin position="36"/>
        <end position="173"/>
    </location>
</feature>
<dbReference type="InterPro" id="IPR022272">
    <property type="entry name" value="Lipocalin_CS"/>
</dbReference>
<dbReference type="PRINTS" id="PR00179">
    <property type="entry name" value="LIPOCALIN"/>
</dbReference>
<dbReference type="InterPro" id="IPR012674">
    <property type="entry name" value="Calycin"/>
</dbReference>
<reference evidence="9 11" key="1">
    <citation type="journal article" date="2020" name="Nature">
        <title>Six reference-quality genomes reveal evolution of bat adaptations.</title>
        <authorList>
            <person name="Jebb D."/>
            <person name="Huang Z."/>
            <person name="Pippel M."/>
            <person name="Hughes G.M."/>
            <person name="Lavrichenko K."/>
            <person name="Devanna P."/>
            <person name="Winkler S."/>
            <person name="Jermiin L.S."/>
            <person name="Skirmuntt E.C."/>
            <person name="Katzourakis A."/>
            <person name="Burkitt-Gray L."/>
            <person name="Ray D.A."/>
            <person name="Sullivan K.A.M."/>
            <person name="Roscito J.G."/>
            <person name="Kirilenko B.M."/>
            <person name="Davalos L.M."/>
            <person name="Corthals A.P."/>
            <person name="Power M.L."/>
            <person name="Jones G."/>
            <person name="Ransome R.D."/>
            <person name="Dechmann D.K.N."/>
            <person name="Locatelli A.G."/>
            <person name="Puechmaille S.J."/>
            <person name="Fedrigo O."/>
            <person name="Jarvis E.D."/>
            <person name="Hiller M."/>
            <person name="Vernes S.C."/>
            <person name="Myers E.W."/>
            <person name="Teeling E.C."/>
        </authorList>
    </citation>
    <scope>NUCLEOTIDE SEQUENCE [LARGE SCALE GENOMIC DNA]</scope>
    <source>
        <strain evidence="9">Bat1K_MPI-CBG_1</strain>
    </source>
</reference>
<dbReference type="PANTHER" id="PTHR11430:SF28">
    <property type="entry name" value="EPIDIDYMAL-SPECIFIC LIPOCALIN-9"/>
    <property type="match status" value="1"/>
</dbReference>
<dbReference type="InterPro" id="IPR002345">
    <property type="entry name" value="Lipocalin"/>
</dbReference>
<organism evidence="10 12">
    <name type="scientific">Phyllostomus discolor</name>
    <name type="common">pale spear-nosed bat</name>
    <dbReference type="NCBI Taxonomy" id="89673"/>
    <lineage>
        <taxon>Eukaryota</taxon>
        <taxon>Metazoa</taxon>
        <taxon>Chordata</taxon>
        <taxon>Craniata</taxon>
        <taxon>Vertebrata</taxon>
        <taxon>Euteleostomi</taxon>
        <taxon>Mammalia</taxon>
        <taxon>Eutheria</taxon>
        <taxon>Laurasiatheria</taxon>
        <taxon>Chiroptera</taxon>
        <taxon>Yangochiroptera</taxon>
        <taxon>Phyllostomidae</taxon>
        <taxon>Phyllostominae</taxon>
        <taxon>Phyllostomus</taxon>
    </lineage>
</organism>
<dbReference type="SUPFAM" id="SSF50814">
    <property type="entry name" value="Lipocalins"/>
    <property type="match status" value="1"/>
</dbReference>
<dbReference type="InterPro" id="IPR000566">
    <property type="entry name" value="Lipocln_cytosolic_FA-bd_dom"/>
</dbReference>
<dbReference type="Pfam" id="PF00061">
    <property type="entry name" value="Lipocalin"/>
    <property type="match status" value="1"/>
</dbReference>
<feature type="chain" id="PRO_5044656916" evidence="7">
    <location>
        <begin position="18"/>
        <end position="181"/>
    </location>
</feature>
<dbReference type="PROSITE" id="PS00213">
    <property type="entry name" value="LIPOCALIN"/>
    <property type="match status" value="1"/>
</dbReference>
<keyword evidence="3" id="KW-0964">Secreted</keyword>
<dbReference type="CTD" id="392399"/>
<keyword evidence="10" id="KW-1185">Reference proteome</keyword>
<dbReference type="Gene3D" id="2.40.128.20">
    <property type="match status" value="1"/>
</dbReference>
<evidence type="ECO:0000256" key="4">
    <source>
        <dbReference type="ARBA" id="ARBA00022729"/>
    </source>
</evidence>
<comment type="similarity">
    <text evidence="2 6">Belongs to the calycin superfamily. Lipocalin family.</text>
</comment>
<reference evidence="12" key="2">
    <citation type="submission" date="2025-04" db="UniProtKB">
        <authorList>
            <consortium name="RefSeq"/>
        </authorList>
    </citation>
    <scope>IDENTIFICATION</scope>
    <source>
        <tissue evidence="12">Muscle</tissue>
    </source>
</reference>
<dbReference type="AlphaFoldDB" id="A0A7E6D9R7"/>
<protein>
    <submittedName>
        <fullName evidence="12">Epididymal-specific lipocalin-9</fullName>
    </submittedName>
    <submittedName>
        <fullName evidence="9">Lipocalin 9</fullName>
    </submittedName>
</protein>
<dbReference type="PRINTS" id="PR01221">
    <property type="entry name" value="MAJORURINARY"/>
</dbReference>
<evidence type="ECO:0000256" key="7">
    <source>
        <dbReference type="SAM" id="SignalP"/>
    </source>
</evidence>
<dbReference type="OrthoDB" id="9048943at2759"/>
<evidence type="ECO:0000256" key="6">
    <source>
        <dbReference type="RuleBase" id="RU003695"/>
    </source>
</evidence>